<proteinExistence type="inferred from homology"/>
<dbReference type="PANTHER" id="PTHR43630">
    <property type="entry name" value="POLY-BETA-1,6-N-ACETYL-D-GLUCOSAMINE SYNTHASE"/>
    <property type="match status" value="1"/>
</dbReference>
<dbReference type="AlphaFoldDB" id="A0A101HIN8"/>
<evidence type="ECO:0000313" key="5">
    <source>
        <dbReference type="Proteomes" id="UP000053904"/>
    </source>
</evidence>
<keyword evidence="3 4" id="KW-0808">Transferase</keyword>
<evidence type="ECO:0000256" key="3">
    <source>
        <dbReference type="ARBA" id="ARBA00022679"/>
    </source>
</evidence>
<sequence length="312" mass="36210">MLSVIITSFKEPKTIGKCIESIVDAKYSGISKPFEVLQVSPDKETLRAGKITAKKLGLSGSEYRQIEDPCKGKPFALKMALEKAKGDIIILTDGDTYFDKNAVKELLKPFKNKKIGGVSGRPVASDSKDSQMGYYGNLLADSAHHRRSTVMKPVQNGNYYISDKEFFPMSGYIMAIRNMKFNIPKDVLSDDAYISYVLRNRGYEIGYAPKARCFVKYPKSLKDYFKQKVRSIGGFIQLEQYGIFKRDKQSRSFLIELKYFLYVLKYPNNIKQMFWSILFFPIRLWTWIRIFWERRVVKKDFKKTWVRVESTK</sequence>
<gene>
    <name evidence="4" type="ORF">XD93_0248</name>
</gene>
<evidence type="ECO:0000256" key="2">
    <source>
        <dbReference type="ARBA" id="ARBA00022676"/>
    </source>
</evidence>
<dbReference type="InterPro" id="IPR029044">
    <property type="entry name" value="Nucleotide-diphossugar_trans"/>
</dbReference>
<keyword evidence="2" id="KW-0328">Glycosyltransferase</keyword>
<dbReference type="Pfam" id="PF13641">
    <property type="entry name" value="Glyco_tranf_2_3"/>
    <property type="match status" value="1"/>
</dbReference>
<dbReference type="EMBL" id="LGGO01000022">
    <property type="protein sequence ID" value="KUK77566.1"/>
    <property type="molecule type" value="Genomic_DNA"/>
</dbReference>
<dbReference type="SUPFAM" id="SSF53448">
    <property type="entry name" value="Nucleotide-diphospho-sugar transferases"/>
    <property type="match status" value="1"/>
</dbReference>
<dbReference type="Proteomes" id="UP000053904">
    <property type="component" value="Unassembled WGS sequence"/>
</dbReference>
<name>A0A101HIN8_9BACT</name>
<evidence type="ECO:0000256" key="1">
    <source>
        <dbReference type="ARBA" id="ARBA00006739"/>
    </source>
</evidence>
<accession>A0A101HIN8</accession>
<dbReference type="Gene3D" id="3.90.550.10">
    <property type="entry name" value="Spore Coat Polysaccharide Biosynthesis Protein SpsA, Chain A"/>
    <property type="match status" value="1"/>
</dbReference>
<comment type="caution">
    <text evidence="4">The sequence shown here is derived from an EMBL/GenBank/DDBJ whole genome shotgun (WGS) entry which is preliminary data.</text>
</comment>
<comment type="similarity">
    <text evidence="1">Belongs to the glycosyltransferase 2 family.</text>
</comment>
<dbReference type="GO" id="GO:0016757">
    <property type="term" value="F:glycosyltransferase activity"/>
    <property type="evidence" value="ECO:0007669"/>
    <property type="project" value="UniProtKB-KW"/>
</dbReference>
<dbReference type="PANTHER" id="PTHR43630:SF1">
    <property type="entry name" value="POLY-BETA-1,6-N-ACETYL-D-GLUCOSAMINE SYNTHASE"/>
    <property type="match status" value="1"/>
</dbReference>
<protein>
    <submittedName>
        <fullName evidence="4">Bi-functional transferase/deacetylase</fullName>
    </submittedName>
</protein>
<evidence type="ECO:0000313" key="4">
    <source>
        <dbReference type="EMBL" id="KUK77566.1"/>
    </source>
</evidence>
<organism evidence="4 5">
    <name type="scientific">candidate division WS6 bacterium 34_10</name>
    <dbReference type="NCBI Taxonomy" id="1641389"/>
    <lineage>
        <taxon>Bacteria</taxon>
        <taxon>Candidatus Dojkabacteria</taxon>
    </lineage>
</organism>
<reference evidence="5" key="1">
    <citation type="journal article" date="2015" name="MBio">
        <title>Genome-Resolved Metagenomic Analysis Reveals Roles for Candidate Phyla and Other Microbial Community Members in Biogeochemical Transformations in Oil Reservoirs.</title>
        <authorList>
            <person name="Hu P."/>
            <person name="Tom L."/>
            <person name="Singh A."/>
            <person name="Thomas B.C."/>
            <person name="Baker B.J."/>
            <person name="Piceno Y.M."/>
            <person name="Andersen G.L."/>
            <person name="Banfield J.F."/>
        </authorList>
    </citation>
    <scope>NUCLEOTIDE SEQUENCE [LARGE SCALE GENOMIC DNA]</scope>
</reference>